<feature type="transmembrane region" description="Helical" evidence="1">
    <location>
        <begin position="206"/>
        <end position="239"/>
    </location>
</feature>
<evidence type="ECO:0000313" key="3">
    <source>
        <dbReference type="Proteomes" id="UP001497623"/>
    </source>
</evidence>
<feature type="transmembrane region" description="Helical" evidence="1">
    <location>
        <begin position="168"/>
        <end position="194"/>
    </location>
</feature>
<reference evidence="2 3" key="1">
    <citation type="submission" date="2024-05" db="EMBL/GenBank/DDBJ databases">
        <authorList>
            <person name="Wallberg A."/>
        </authorList>
    </citation>
    <scope>NUCLEOTIDE SEQUENCE [LARGE SCALE GENOMIC DNA]</scope>
</reference>
<gene>
    <name evidence="2" type="ORF">MNOR_LOCUS13170</name>
</gene>
<keyword evidence="1" id="KW-0472">Membrane</keyword>
<sequence>MHKVIPPHSIKEEEYDSDDINDNKQYTIITNENDNMHHDLADDFQISFGFGNDELPIVSSYRHKLVKKASIRIKPMNKPIPITNTNNAGIKKYWRSENSIDFSNEVVCVFCLKRGELVKFCRCNAISHKKCAISYITYPSKIKRKCCMCKRDLPFTVIDDDTPMHCCYGFALTLITLLYLALIAGSMYLTHFIFWNYIPLGDDFNIYLYIYIVSNVGIIPPVIVVLLLSCVIDCCIPYLRWGWGVGGCTGSCPNWRAICKAIWVKRDSCGGELMVMLICVLVLFMAMILVVLSSVYIFYNIYQFHKSFKLKSKSDIKFDYER</sequence>
<name>A0AAV2QLS9_MEGNR</name>
<keyword evidence="3" id="KW-1185">Reference proteome</keyword>
<accession>A0AAV2QLS9</accession>
<dbReference type="AlphaFoldDB" id="A0AAV2QLS9"/>
<dbReference type="EMBL" id="CAXKWB010007446">
    <property type="protein sequence ID" value="CAL4087185.1"/>
    <property type="molecule type" value="Genomic_DNA"/>
</dbReference>
<feature type="transmembrane region" description="Helical" evidence="1">
    <location>
        <begin position="273"/>
        <end position="299"/>
    </location>
</feature>
<keyword evidence="1" id="KW-1133">Transmembrane helix</keyword>
<feature type="non-terminal residue" evidence="2">
    <location>
        <position position="322"/>
    </location>
</feature>
<dbReference type="Proteomes" id="UP001497623">
    <property type="component" value="Unassembled WGS sequence"/>
</dbReference>
<proteinExistence type="predicted"/>
<comment type="caution">
    <text evidence="2">The sequence shown here is derived from an EMBL/GenBank/DDBJ whole genome shotgun (WGS) entry which is preliminary data.</text>
</comment>
<protein>
    <recommendedName>
        <fullName evidence="4">RING-CH-type domain-containing protein</fullName>
    </recommendedName>
</protein>
<evidence type="ECO:0008006" key="4">
    <source>
        <dbReference type="Google" id="ProtNLM"/>
    </source>
</evidence>
<organism evidence="2 3">
    <name type="scientific">Meganyctiphanes norvegica</name>
    <name type="common">Northern krill</name>
    <name type="synonym">Thysanopoda norvegica</name>
    <dbReference type="NCBI Taxonomy" id="48144"/>
    <lineage>
        <taxon>Eukaryota</taxon>
        <taxon>Metazoa</taxon>
        <taxon>Ecdysozoa</taxon>
        <taxon>Arthropoda</taxon>
        <taxon>Crustacea</taxon>
        <taxon>Multicrustacea</taxon>
        <taxon>Malacostraca</taxon>
        <taxon>Eumalacostraca</taxon>
        <taxon>Eucarida</taxon>
        <taxon>Euphausiacea</taxon>
        <taxon>Euphausiidae</taxon>
        <taxon>Meganyctiphanes</taxon>
    </lineage>
</organism>
<keyword evidence="1" id="KW-0812">Transmembrane</keyword>
<evidence type="ECO:0000313" key="2">
    <source>
        <dbReference type="EMBL" id="CAL4087185.1"/>
    </source>
</evidence>
<evidence type="ECO:0000256" key="1">
    <source>
        <dbReference type="SAM" id="Phobius"/>
    </source>
</evidence>